<dbReference type="Ensembl" id="ENSACAT00000006405.4">
    <property type="protein sequence ID" value="ENSACAP00000006266.3"/>
    <property type="gene ID" value="ENSACAG00000006420.4"/>
</dbReference>
<feature type="region of interest" description="Disordered" evidence="10">
    <location>
        <begin position="152"/>
        <end position="412"/>
    </location>
</feature>
<gene>
    <name evidence="13" type="primary">marco</name>
</gene>
<dbReference type="Pfam" id="PF01391">
    <property type="entry name" value="Collagen"/>
    <property type="match status" value="4"/>
</dbReference>
<dbReference type="HOGENOM" id="CLU_039737_1_0_1"/>
<dbReference type="FunFam" id="3.10.250.10:FF:000011">
    <property type="entry name" value="Scavenger receptor class A member 5"/>
    <property type="match status" value="1"/>
</dbReference>
<evidence type="ECO:0000256" key="2">
    <source>
        <dbReference type="ARBA" id="ARBA00022692"/>
    </source>
</evidence>
<comment type="subcellular location">
    <subcellularLocation>
        <location evidence="1">Membrane</location>
        <topology evidence="1">Single-pass type II membrane protein</topology>
    </subcellularLocation>
</comment>
<evidence type="ECO:0000256" key="11">
    <source>
        <dbReference type="SAM" id="Phobius"/>
    </source>
</evidence>
<dbReference type="InterPro" id="IPR001190">
    <property type="entry name" value="SRCR"/>
</dbReference>
<reference evidence="13" key="3">
    <citation type="submission" date="2025-09" db="UniProtKB">
        <authorList>
            <consortium name="Ensembl"/>
        </authorList>
    </citation>
    <scope>IDENTIFICATION</scope>
</reference>
<protein>
    <recommendedName>
        <fullName evidence="12">SRCR domain-containing protein</fullName>
    </recommendedName>
</protein>
<dbReference type="InParanoid" id="H9GBD5"/>
<dbReference type="PRINTS" id="PR00258">
    <property type="entry name" value="SPERACTRCPTR"/>
</dbReference>
<dbReference type="Pfam" id="PF00530">
    <property type="entry name" value="SRCR"/>
    <property type="match status" value="1"/>
</dbReference>
<evidence type="ECO:0000313" key="13">
    <source>
        <dbReference type="Ensembl" id="ENSACAP00000006266.3"/>
    </source>
</evidence>
<keyword evidence="2 11" id="KW-0812">Transmembrane</keyword>
<feature type="transmembrane region" description="Helical" evidence="11">
    <location>
        <begin position="49"/>
        <end position="71"/>
    </location>
</feature>
<keyword evidence="5 11" id="KW-0472">Membrane</keyword>
<evidence type="ECO:0000256" key="3">
    <source>
        <dbReference type="ARBA" id="ARBA00022968"/>
    </source>
</evidence>
<keyword evidence="6 9" id="KW-1015">Disulfide bond</keyword>
<evidence type="ECO:0000256" key="6">
    <source>
        <dbReference type="ARBA" id="ARBA00023157"/>
    </source>
</evidence>
<dbReference type="Proteomes" id="UP000001646">
    <property type="component" value="Unplaced"/>
</dbReference>
<dbReference type="InterPro" id="IPR050149">
    <property type="entry name" value="Collagen_superfamily"/>
</dbReference>
<dbReference type="PROSITE" id="PS50287">
    <property type="entry name" value="SRCR_2"/>
    <property type="match status" value="1"/>
</dbReference>
<dbReference type="Gene3D" id="3.10.250.10">
    <property type="entry name" value="SRCR-like domain"/>
    <property type="match status" value="1"/>
</dbReference>
<comment type="caution">
    <text evidence="9">Lacks conserved residue(s) required for the propagation of feature annotation.</text>
</comment>
<evidence type="ECO:0000313" key="14">
    <source>
        <dbReference type="Proteomes" id="UP000001646"/>
    </source>
</evidence>
<dbReference type="InterPro" id="IPR008160">
    <property type="entry name" value="Collagen"/>
</dbReference>
<evidence type="ECO:0000256" key="7">
    <source>
        <dbReference type="ARBA" id="ARBA00023170"/>
    </source>
</evidence>
<dbReference type="KEGG" id="acs:103280772"/>
<dbReference type="GeneTree" id="ENSGT00940000153991"/>
<name>H9GBD5_ANOCA</name>
<evidence type="ECO:0000256" key="5">
    <source>
        <dbReference type="ARBA" id="ARBA00023136"/>
    </source>
</evidence>
<feature type="disulfide bond" evidence="9">
    <location>
        <begin position="474"/>
        <end position="484"/>
    </location>
</feature>
<feature type="domain" description="SRCR" evidence="12">
    <location>
        <begin position="410"/>
        <end position="505"/>
    </location>
</feature>
<evidence type="ECO:0000259" key="12">
    <source>
        <dbReference type="PROSITE" id="PS50287"/>
    </source>
</evidence>
<keyword evidence="3" id="KW-0735">Signal-anchor</keyword>
<dbReference type="STRING" id="28377.ENSACAP00000006266"/>
<dbReference type="CTD" id="8685"/>
<dbReference type="eggNOG" id="ENOG502QWN1">
    <property type="taxonomic scope" value="Eukaryota"/>
</dbReference>
<dbReference type="Bgee" id="ENSACAG00000006420">
    <property type="expression patterns" value="Expressed in adrenal gland and 7 other cell types or tissues"/>
</dbReference>
<dbReference type="GeneID" id="103280772"/>
<evidence type="ECO:0000256" key="10">
    <source>
        <dbReference type="SAM" id="MobiDB-lite"/>
    </source>
</evidence>
<dbReference type="GO" id="GO:0016020">
    <property type="term" value="C:membrane"/>
    <property type="evidence" value="ECO:0007669"/>
    <property type="project" value="UniProtKB-SubCell"/>
</dbReference>
<evidence type="ECO:0000256" key="4">
    <source>
        <dbReference type="ARBA" id="ARBA00022989"/>
    </source>
</evidence>
<keyword evidence="7" id="KW-0675">Receptor</keyword>
<dbReference type="SUPFAM" id="SSF56487">
    <property type="entry name" value="SRCR-like"/>
    <property type="match status" value="1"/>
</dbReference>
<evidence type="ECO:0000256" key="8">
    <source>
        <dbReference type="ARBA" id="ARBA00023180"/>
    </source>
</evidence>
<reference evidence="13" key="1">
    <citation type="submission" date="2009-12" db="EMBL/GenBank/DDBJ databases">
        <title>The Genome Sequence of Anolis carolinensis (Green Anole Lizard).</title>
        <authorList>
            <consortium name="The Genome Sequencing Platform"/>
            <person name="Di Palma F."/>
            <person name="Alfoldi J."/>
            <person name="Heiman D."/>
            <person name="Young S."/>
            <person name="Grabherr M."/>
            <person name="Johnson J."/>
            <person name="Lander E.S."/>
            <person name="Lindblad-Toh K."/>
        </authorList>
    </citation>
    <scope>NUCLEOTIDE SEQUENCE [LARGE SCALE GENOMIC DNA]</scope>
    <source>
        <strain evidence="13">JBL SC #1</strain>
    </source>
</reference>
<dbReference type="AlphaFoldDB" id="H9GBD5"/>
<feature type="compositionally biased region" description="Gly residues" evidence="10">
    <location>
        <begin position="286"/>
        <end position="295"/>
    </location>
</feature>
<dbReference type="OrthoDB" id="10037288at2759"/>
<feature type="compositionally biased region" description="Basic and acidic residues" evidence="10">
    <location>
        <begin position="267"/>
        <end position="278"/>
    </location>
</feature>
<organism evidence="13 14">
    <name type="scientific">Anolis carolinensis</name>
    <name type="common">Green anole</name>
    <name type="synonym">American chameleon</name>
    <dbReference type="NCBI Taxonomy" id="28377"/>
    <lineage>
        <taxon>Eukaryota</taxon>
        <taxon>Metazoa</taxon>
        <taxon>Chordata</taxon>
        <taxon>Craniata</taxon>
        <taxon>Vertebrata</taxon>
        <taxon>Euteleostomi</taxon>
        <taxon>Lepidosauria</taxon>
        <taxon>Squamata</taxon>
        <taxon>Bifurcata</taxon>
        <taxon>Unidentata</taxon>
        <taxon>Episquamata</taxon>
        <taxon>Toxicofera</taxon>
        <taxon>Iguania</taxon>
        <taxon>Dactyloidae</taxon>
        <taxon>Anolis</taxon>
    </lineage>
</organism>
<keyword evidence="14" id="KW-1185">Reference proteome</keyword>
<accession>H9GBD5</accession>
<keyword evidence="4 11" id="KW-1133">Transmembrane helix</keyword>
<proteinExistence type="predicted"/>
<feature type="compositionally biased region" description="Basic and acidic residues" evidence="10">
    <location>
        <begin position="361"/>
        <end position="370"/>
    </location>
</feature>
<reference evidence="13" key="2">
    <citation type="submission" date="2025-08" db="UniProtKB">
        <authorList>
            <consortium name="Ensembl"/>
        </authorList>
    </citation>
    <scope>IDENTIFICATION</scope>
</reference>
<dbReference type="PANTHER" id="PTHR24023:SF1083">
    <property type="entry name" value="MACROPHAGE RECEPTOR MARCO"/>
    <property type="match status" value="1"/>
</dbReference>
<evidence type="ECO:0000256" key="1">
    <source>
        <dbReference type="ARBA" id="ARBA00004606"/>
    </source>
</evidence>
<dbReference type="InterPro" id="IPR036772">
    <property type="entry name" value="SRCR-like_dom_sf"/>
</dbReference>
<dbReference type="SMART" id="SM00202">
    <property type="entry name" value="SR"/>
    <property type="match status" value="1"/>
</dbReference>
<dbReference type="RefSeq" id="XP_008118996.1">
    <property type="nucleotide sequence ID" value="XM_008120789.3"/>
</dbReference>
<feature type="compositionally biased region" description="Basic and acidic residues" evidence="10">
    <location>
        <begin position="175"/>
        <end position="187"/>
    </location>
</feature>
<dbReference type="PANTHER" id="PTHR24023">
    <property type="entry name" value="COLLAGEN ALPHA"/>
    <property type="match status" value="1"/>
</dbReference>
<evidence type="ECO:0000256" key="9">
    <source>
        <dbReference type="PROSITE-ProRule" id="PRU00196"/>
    </source>
</evidence>
<keyword evidence="8" id="KW-0325">Glycoprotein</keyword>
<sequence length="505" mass="52305">MDNPGTNSDDEFFRSIGTFTFSDKKVLTSPTITSFEINEPKSQKKPSNCCIWAVLIIYLALLTAGVGLLTYEVYKLHKDKDNIKQGPPLTGQPDSHFANDTIQKETFFGTNSQRGEDNWITRLNEEIQIIKLNNQHLYWKIANVTGQLENNEIRGPPGLPGAKGDRGIPGIKGDQGSKGDRGEKGDTGLRGSKGEPGTNGFGLPGQKGEAGIKGTRGAPGVQGEKGEPGAMGPKGLNGEQGFPGLTGPVGEKGAKGDFGSAGPKGEPGLKGDMGEKGLRGNPGPQGEAGGKGAMGPTGPAGNPGQKGEQGARGLPGLNGIHGLPGDKGDPGNRGLPGPPGLQGAKGEKGAASNLPGVPGPKGDRGQKGSKGDPGIPGSKGAKGDAGTKGSQGIQGLKGEKGDPESQAHPVRLIGGTRRGRIEIQHNGIWGTICNDEWDEKDGIVICRMLGFRNVVETFTAPAGSGQIWLDDVHCTGNENTIVSCPKRIWGQHNCGHDEDAGVQCS</sequence>